<feature type="compositionally biased region" description="Basic and acidic residues" evidence="1">
    <location>
        <begin position="167"/>
        <end position="176"/>
    </location>
</feature>
<feature type="compositionally biased region" description="Pro residues" evidence="1">
    <location>
        <begin position="115"/>
        <end position="127"/>
    </location>
</feature>
<evidence type="ECO:0000256" key="1">
    <source>
        <dbReference type="SAM" id="MobiDB-lite"/>
    </source>
</evidence>
<evidence type="ECO:0000313" key="3">
    <source>
        <dbReference type="Proteomes" id="UP000016935"/>
    </source>
</evidence>
<feature type="compositionally biased region" description="Low complexity" evidence="1">
    <location>
        <begin position="90"/>
        <end position="106"/>
    </location>
</feature>
<feature type="region of interest" description="Disordered" evidence="1">
    <location>
        <begin position="1"/>
        <end position="219"/>
    </location>
</feature>
<evidence type="ECO:0000313" key="2">
    <source>
        <dbReference type="EMBL" id="EOA84496.1"/>
    </source>
</evidence>
<gene>
    <name evidence="2" type="ORF">SETTUDRAFT_179223</name>
</gene>
<dbReference type="RefSeq" id="XP_008027128.1">
    <property type="nucleotide sequence ID" value="XM_008028937.1"/>
</dbReference>
<sequence length="249" mass="28485">MSSFDSIRSGYLHAQYQPRHHHHQQPPPAPPYPTTPDDPSSFSSQGYFPPIPEQQHHHTYSSSPSLSHVRTSQAYTGPRRTLSTSSYTNQHHPSQQPIPIRQPDPQHFQRQYHPASPPPATYTPQAPPMYTRSASSPQHYRLRRQYRNTYSTVSATSQGSTSSSRSPDSREKHAHFAPEYYDDDSDDDDHNDDDDSIGDGQHESYYGVLDPETEREYKRRCARDKAFERRPTLGHSLLSVVDKVGRAFK</sequence>
<dbReference type="GeneID" id="19401662"/>
<accession>R0IHP0</accession>
<feature type="compositionally biased region" description="Polar residues" evidence="1">
    <location>
        <begin position="60"/>
        <end position="89"/>
    </location>
</feature>
<dbReference type="AlphaFoldDB" id="R0IHP0"/>
<dbReference type="OrthoDB" id="3794714at2759"/>
<dbReference type="HOGENOM" id="CLU_1116335_0_0_1"/>
<feature type="compositionally biased region" description="Pro residues" evidence="1">
    <location>
        <begin position="25"/>
        <end position="36"/>
    </location>
</feature>
<name>R0IHP0_EXST2</name>
<protein>
    <submittedName>
        <fullName evidence="2">Uncharacterized protein</fullName>
    </submittedName>
</protein>
<reference evidence="2 3" key="2">
    <citation type="journal article" date="2013" name="PLoS Genet.">
        <title>Comparative genome structure, secondary metabolite, and effector coding capacity across Cochliobolus pathogens.</title>
        <authorList>
            <person name="Condon B.J."/>
            <person name="Leng Y."/>
            <person name="Wu D."/>
            <person name="Bushley K.E."/>
            <person name="Ohm R.A."/>
            <person name="Otillar R."/>
            <person name="Martin J."/>
            <person name="Schackwitz W."/>
            <person name="Grimwood J."/>
            <person name="MohdZainudin N."/>
            <person name="Xue C."/>
            <person name="Wang R."/>
            <person name="Manning V.A."/>
            <person name="Dhillon B."/>
            <person name="Tu Z.J."/>
            <person name="Steffenson B.J."/>
            <person name="Salamov A."/>
            <person name="Sun H."/>
            <person name="Lowry S."/>
            <person name="LaButti K."/>
            <person name="Han J."/>
            <person name="Copeland A."/>
            <person name="Lindquist E."/>
            <person name="Barry K."/>
            <person name="Schmutz J."/>
            <person name="Baker S.E."/>
            <person name="Ciuffetti L.M."/>
            <person name="Grigoriev I.V."/>
            <person name="Zhong S."/>
            <person name="Turgeon B.G."/>
        </authorList>
    </citation>
    <scope>NUCLEOTIDE SEQUENCE [LARGE SCALE GENOMIC DNA]</scope>
    <source>
        <strain evidence="3">28A</strain>
    </source>
</reference>
<proteinExistence type="predicted"/>
<feature type="compositionally biased region" description="Low complexity" evidence="1">
    <location>
        <begin position="151"/>
        <end position="166"/>
    </location>
</feature>
<keyword evidence="3" id="KW-1185">Reference proteome</keyword>
<reference evidence="2 3" key="1">
    <citation type="journal article" date="2012" name="PLoS Pathog.">
        <title>Diverse lifestyles and strategies of plant pathogenesis encoded in the genomes of eighteen Dothideomycetes fungi.</title>
        <authorList>
            <person name="Ohm R.A."/>
            <person name="Feau N."/>
            <person name="Henrissat B."/>
            <person name="Schoch C.L."/>
            <person name="Horwitz B.A."/>
            <person name="Barry K.W."/>
            <person name="Condon B.J."/>
            <person name="Copeland A.C."/>
            <person name="Dhillon B."/>
            <person name="Glaser F."/>
            <person name="Hesse C.N."/>
            <person name="Kosti I."/>
            <person name="LaButti K."/>
            <person name="Lindquist E.A."/>
            <person name="Lucas S."/>
            <person name="Salamov A.A."/>
            <person name="Bradshaw R.E."/>
            <person name="Ciuffetti L."/>
            <person name="Hamelin R.C."/>
            <person name="Kema G.H.J."/>
            <person name="Lawrence C."/>
            <person name="Scott J.A."/>
            <person name="Spatafora J.W."/>
            <person name="Turgeon B.G."/>
            <person name="de Wit P.J.G.M."/>
            <person name="Zhong S."/>
            <person name="Goodwin S.B."/>
            <person name="Grigoriev I.V."/>
        </authorList>
    </citation>
    <scope>NUCLEOTIDE SEQUENCE [LARGE SCALE GENOMIC DNA]</scope>
    <source>
        <strain evidence="3">28A</strain>
    </source>
</reference>
<organism evidence="2 3">
    <name type="scientific">Exserohilum turcicum (strain 28A)</name>
    <name type="common">Northern leaf blight fungus</name>
    <name type="synonym">Setosphaeria turcica</name>
    <dbReference type="NCBI Taxonomy" id="671987"/>
    <lineage>
        <taxon>Eukaryota</taxon>
        <taxon>Fungi</taxon>
        <taxon>Dikarya</taxon>
        <taxon>Ascomycota</taxon>
        <taxon>Pezizomycotina</taxon>
        <taxon>Dothideomycetes</taxon>
        <taxon>Pleosporomycetidae</taxon>
        <taxon>Pleosporales</taxon>
        <taxon>Pleosporineae</taxon>
        <taxon>Pleosporaceae</taxon>
        <taxon>Exserohilum</taxon>
    </lineage>
</organism>
<dbReference type="EMBL" id="KB908703">
    <property type="protein sequence ID" value="EOA84496.1"/>
    <property type="molecule type" value="Genomic_DNA"/>
</dbReference>
<dbReference type="Proteomes" id="UP000016935">
    <property type="component" value="Unassembled WGS sequence"/>
</dbReference>
<feature type="compositionally biased region" description="Acidic residues" evidence="1">
    <location>
        <begin position="180"/>
        <end position="197"/>
    </location>
</feature>